<protein>
    <submittedName>
        <fullName evidence="6">Pyruvate ferredoxin oxidoreductase subunit gamma/delta</fullName>
    </submittedName>
</protein>
<evidence type="ECO:0000313" key="7">
    <source>
        <dbReference type="Proteomes" id="UP000637695"/>
    </source>
</evidence>
<dbReference type="GO" id="GO:0046872">
    <property type="term" value="F:metal ion binding"/>
    <property type="evidence" value="ECO:0007669"/>
    <property type="project" value="UniProtKB-KW"/>
</dbReference>
<reference evidence="6" key="2">
    <citation type="submission" date="2020-09" db="EMBL/GenBank/DDBJ databases">
        <authorList>
            <person name="Sun Q."/>
            <person name="Ohkuma M."/>
        </authorList>
    </citation>
    <scope>NUCLEOTIDE SEQUENCE</scope>
    <source>
        <strain evidence="6">JCM 18487</strain>
    </source>
</reference>
<dbReference type="Gene3D" id="3.30.70.3270">
    <property type="match status" value="1"/>
</dbReference>
<name>A0A917KGB6_9BACL</name>
<evidence type="ECO:0000259" key="5">
    <source>
        <dbReference type="PROSITE" id="PS51379"/>
    </source>
</evidence>
<dbReference type="GO" id="GO:0051536">
    <property type="term" value="F:iron-sulfur cluster binding"/>
    <property type="evidence" value="ECO:0007669"/>
    <property type="project" value="UniProtKB-KW"/>
</dbReference>
<feature type="domain" description="4Fe-4S ferredoxin-type" evidence="5">
    <location>
        <begin position="292"/>
        <end position="321"/>
    </location>
</feature>
<proteinExistence type="predicted"/>
<evidence type="ECO:0000256" key="2">
    <source>
        <dbReference type="ARBA" id="ARBA00023002"/>
    </source>
</evidence>
<dbReference type="GO" id="GO:0016625">
    <property type="term" value="F:oxidoreductase activity, acting on the aldehyde or oxo group of donors, iron-sulfur protein as acceptor"/>
    <property type="evidence" value="ECO:0007669"/>
    <property type="project" value="InterPro"/>
</dbReference>
<dbReference type="InterPro" id="IPR011894">
    <property type="entry name" value="PorC_KorC"/>
</dbReference>
<gene>
    <name evidence="6" type="ORF">GCM10010885_19750</name>
</gene>
<dbReference type="PROSITE" id="PS51379">
    <property type="entry name" value="4FE4S_FER_2"/>
    <property type="match status" value="2"/>
</dbReference>
<keyword evidence="2" id="KW-0560">Oxidoreductase</keyword>
<dbReference type="NCBIfam" id="TIGR02175">
    <property type="entry name" value="PorC_KorC"/>
    <property type="match status" value="1"/>
</dbReference>
<dbReference type="EMBL" id="BMOY01000033">
    <property type="protein sequence ID" value="GGJ10591.1"/>
    <property type="molecule type" value="Genomic_DNA"/>
</dbReference>
<feature type="domain" description="4Fe-4S ferredoxin-type" evidence="5">
    <location>
        <begin position="253"/>
        <end position="282"/>
    </location>
</feature>
<dbReference type="InterPro" id="IPR019752">
    <property type="entry name" value="Pyrv/ketoisovalerate_OxRed_cat"/>
</dbReference>
<keyword evidence="4" id="KW-0411">Iron-sulfur</keyword>
<dbReference type="Gene3D" id="3.40.920.10">
    <property type="entry name" value="Pyruvate-ferredoxin oxidoreductase, PFOR, domain III"/>
    <property type="match status" value="1"/>
</dbReference>
<keyword evidence="3" id="KW-0408">Iron</keyword>
<dbReference type="InterPro" id="IPR017896">
    <property type="entry name" value="4Fe4S_Fe-S-bd"/>
</dbReference>
<organism evidence="6 7">
    <name type="scientific">Alicyclobacillus cellulosilyticus</name>
    <dbReference type="NCBI Taxonomy" id="1003997"/>
    <lineage>
        <taxon>Bacteria</taxon>
        <taxon>Bacillati</taxon>
        <taxon>Bacillota</taxon>
        <taxon>Bacilli</taxon>
        <taxon>Bacillales</taxon>
        <taxon>Alicyclobacillaceae</taxon>
        <taxon>Alicyclobacillus</taxon>
    </lineage>
</organism>
<dbReference type="PROSITE" id="PS00198">
    <property type="entry name" value="4FE4S_FER_1"/>
    <property type="match status" value="1"/>
</dbReference>
<dbReference type="InterPro" id="IPR017900">
    <property type="entry name" value="4Fe4S_Fe_S_CS"/>
</dbReference>
<reference evidence="6" key="1">
    <citation type="journal article" date="2014" name="Int. J. Syst. Evol. Microbiol.">
        <title>Complete genome sequence of Corynebacterium casei LMG S-19264T (=DSM 44701T), isolated from a smear-ripened cheese.</title>
        <authorList>
            <consortium name="US DOE Joint Genome Institute (JGI-PGF)"/>
            <person name="Walter F."/>
            <person name="Albersmeier A."/>
            <person name="Kalinowski J."/>
            <person name="Ruckert C."/>
        </authorList>
    </citation>
    <scope>NUCLEOTIDE SEQUENCE</scope>
    <source>
        <strain evidence="6">JCM 18487</strain>
    </source>
</reference>
<dbReference type="RefSeq" id="WP_188882791.1">
    <property type="nucleotide sequence ID" value="NZ_BMOY01000033.1"/>
</dbReference>
<dbReference type="SUPFAM" id="SSF54862">
    <property type="entry name" value="4Fe-4S ferredoxins"/>
    <property type="match status" value="1"/>
</dbReference>
<dbReference type="SUPFAM" id="SSF53323">
    <property type="entry name" value="Pyruvate-ferredoxin oxidoreductase, PFOR, domain III"/>
    <property type="match status" value="1"/>
</dbReference>
<dbReference type="PANTHER" id="PTHR43366:SF1">
    <property type="entry name" value="PYRUVATE SYNTHASE SUBUNIT PORC"/>
    <property type="match status" value="1"/>
</dbReference>
<dbReference type="PANTHER" id="PTHR43366">
    <property type="entry name" value="PYRUVATE SYNTHASE SUBUNIT PORC"/>
    <property type="match status" value="1"/>
</dbReference>
<evidence type="ECO:0000313" key="6">
    <source>
        <dbReference type="EMBL" id="GGJ10591.1"/>
    </source>
</evidence>
<dbReference type="InterPro" id="IPR051626">
    <property type="entry name" value="Oxidoreductase_gamma_subunit"/>
</dbReference>
<dbReference type="AlphaFoldDB" id="A0A917KGB6"/>
<keyword evidence="1" id="KW-0479">Metal-binding</keyword>
<dbReference type="InterPro" id="IPR002869">
    <property type="entry name" value="Pyrv_flavodox_OxRed_cen"/>
</dbReference>
<keyword evidence="6" id="KW-0670">Pyruvate</keyword>
<keyword evidence="7" id="KW-1185">Reference proteome</keyword>
<dbReference type="Proteomes" id="UP000637695">
    <property type="component" value="Unassembled WGS sequence"/>
</dbReference>
<sequence>MQARLPATNRAGFFEIRMESIGGLGANLAGKMLAEAGVLKLGWNGTFSAAYGSEKKGTPVRASIRFADANHPIRGIYAVDEPHVVAVFHEALLQSQDCTAGLQPGGVLLVNTAKAPTEIVRRTGWRAGKVACVDATAIAVRERTRVNVAMLGALCRVMDGMPPEAVMAVIRETLGRKDAALVERNLRTFRAGYDEVRVEDMAPAAAEESGAATPATADRTTPVLGYRNQPQGGCIPEPGNSVWRDLSASRQGVLPILRLESCIHCAACDQVCPDLCFVWTAREGRNGRVFQFLAGIDYQYCKGCLKCVAACPTDALQAGREEDGYAEAHRTKHPFAFA</sequence>
<evidence type="ECO:0000256" key="3">
    <source>
        <dbReference type="ARBA" id="ARBA00023004"/>
    </source>
</evidence>
<comment type="caution">
    <text evidence="6">The sequence shown here is derived from an EMBL/GenBank/DDBJ whole genome shotgun (WGS) entry which is preliminary data.</text>
</comment>
<accession>A0A917KGB6</accession>
<dbReference type="Pfam" id="PF01558">
    <property type="entry name" value="POR"/>
    <property type="match status" value="1"/>
</dbReference>
<evidence type="ECO:0000256" key="4">
    <source>
        <dbReference type="ARBA" id="ARBA00023014"/>
    </source>
</evidence>
<evidence type="ECO:0000256" key="1">
    <source>
        <dbReference type="ARBA" id="ARBA00022723"/>
    </source>
</evidence>
<dbReference type="Pfam" id="PF12838">
    <property type="entry name" value="Fer4_7"/>
    <property type="match status" value="1"/>
</dbReference>